<evidence type="ECO:0000313" key="7">
    <source>
        <dbReference type="EMBL" id="SNR75141.1"/>
    </source>
</evidence>
<keyword evidence="2" id="KW-1003">Cell membrane</keyword>
<keyword evidence="8" id="KW-1185">Reference proteome</keyword>
<evidence type="ECO:0000256" key="5">
    <source>
        <dbReference type="ARBA" id="ARBA00023136"/>
    </source>
</evidence>
<dbReference type="GO" id="GO:0009247">
    <property type="term" value="P:glycolipid biosynthetic process"/>
    <property type="evidence" value="ECO:0007669"/>
    <property type="project" value="UniProtKB-ARBA"/>
</dbReference>
<dbReference type="RefSeq" id="WP_089375001.1">
    <property type="nucleotide sequence ID" value="NZ_FZOA01000003.1"/>
</dbReference>
<evidence type="ECO:0000256" key="3">
    <source>
        <dbReference type="ARBA" id="ARBA00022519"/>
    </source>
</evidence>
<dbReference type="OrthoDB" id="9803456at2"/>
<evidence type="ECO:0000256" key="2">
    <source>
        <dbReference type="ARBA" id="ARBA00022475"/>
    </source>
</evidence>
<dbReference type="PANTHER" id="PTHR30606">
    <property type="entry name" value="LIPID A BIOSYNTHESIS LAUROYL ACYLTRANSFERASE"/>
    <property type="match status" value="1"/>
</dbReference>
<name>A0A238YWP4_9PROT</name>
<gene>
    <name evidence="7" type="ORF">SAMN05192560_0873</name>
</gene>
<dbReference type="PANTHER" id="PTHR30606:SF10">
    <property type="entry name" value="PHOSPHATIDYLINOSITOL MANNOSIDE ACYLTRANSFERASE"/>
    <property type="match status" value="1"/>
</dbReference>
<evidence type="ECO:0000256" key="1">
    <source>
        <dbReference type="ARBA" id="ARBA00004533"/>
    </source>
</evidence>
<keyword evidence="4 7" id="KW-0808">Transferase</keyword>
<dbReference type="GO" id="GO:0016746">
    <property type="term" value="F:acyltransferase activity"/>
    <property type="evidence" value="ECO:0007669"/>
    <property type="project" value="UniProtKB-KW"/>
</dbReference>
<dbReference type="GO" id="GO:0005886">
    <property type="term" value="C:plasma membrane"/>
    <property type="evidence" value="ECO:0007669"/>
    <property type="project" value="UniProtKB-SubCell"/>
</dbReference>
<evidence type="ECO:0000256" key="6">
    <source>
        <dbReference type="ARBA" id="ARBA00023315"/>
    </source>
</evidence>
<organism evidence="7 8">
    <name type="scientific">Methylobacillus rhizosphaerae</name>
    <dbReference type="NCBI Taxonomy" id="551994"/>
    <lineage>
        <taxon>Bacteria</taxon>
        <taxon>Pseudomonadati</taxon>
        <taxon>Pseudomonadota</taxon>
        <taxon>Betaproteobacteria</taxon>
        <taxon>Nitrosomonadales</taxon>
        <taxon>Methylophilaceae</taxon>
        <taxon>Methylobacillus</taxon>
    </lineage>
</organism>
<sequence>MSTKPDIKPLKRKAWKYTKKRLPALHDFTFSIQGCKQFFRAWCLTPLSYLNTLTSHYLLKLLPVDICSAVGGWLGRIVMKYKYPASVANMRQNLSVIHPDWGAEIIDAVVTKNCENIGRFMAEFSVIHRICASTNRVTTTNFDNLLQAVEQGPVILTPLHLGNWEVLSSMAQYDDRGFHTFFLPPDNPAEAWIAQRTRKKLGANLLPVGMDGVRPALKILKQGGIVALPCDEGFNGRIRGPFFGRAPHLSGNTALVTRLARLSGAKICIVYSERTHGAHFNCHFEPAITLPVQQAGDNTESGLINDAVLLNEAIEQIIIRHIDQWYFLPDKL</sequence>
<evidence type="ECO:0000256" key="4">
    <source>
        <dbReference type="ARBA" id="ARBA00022679"/>
    </source>
</evidence>
<dbReference type="AlphaFoldDB" id="A0A238YWP4"/>
<keyword evidence="5" id="KW-0472">Membrane</keyword>
<dbReference type="InterPro" id="IPR004960">
    <property type="entry name" value="LipA_acyltrans"/>
</dbReference>
<accession>A0A238YWP4</accession>
<keyword evidence="3" id="KW-0997">Cell inner membrane</keyword>
<keyword evidence="6" id="KW-0012">Acyltransferase</keyword>
<dbReference type="Pfam" id="PF03279">
    <property type="entry name" value="Lip_A_acyltrans"/>
    <property type="match status" value="1"/>
</dbReference>
<proteinExistence type="predicted"/>
<dbReference type="CDD" id="cd07984">
    <property type="entry name" value="LPLAT_LABLAT-like"/>
    <property type="match status" value="1"/>
</dbReference>
<protein>
    <submittedName>
        <fullName evidence="7">KDO2-lipid IV(A) lauroyltransferase</fullName>
    </submittedName>
</protein>
<reference evidence="8" key="1">
    <citation type="submission" date="2017-06" db="EMBL/GenBank/DDBJ databases">
        <authorList>
            <person name="Varghese N."/>
            <person name="Submissions S."/>
        </authorList>
    </citation>
    <scope>NUCLEOTIDE SEQUENCE [LARGE SCALE GENOMIC DNA]</scope>
    <source>
        <strain evidence="8">Ca-68</strain>
    </source>
</reference>
<dbReference type="Proteomes" id="UP000198305">
    <property type="component" value="Unassembled WGS sequence"/>
</dbReference>
<dbReference type="EMBL" id="FZOA01000003">
    <property type="protein sequence ID" value="SNR75141.1"/>
    <property type="molecule type" value="Genomic_DNA"/>
</dbReference>
<evidence type="ECO:0000313" key="8">
    <source>
        <dbReference type="Proteomes" id="UP000198305"/>
    </source>
</evidence>
<comment type="subcellular location">
    <subcellularLocation>
        <location evidence="1">Cell inner membrane</location>
    </subcellularLocation>
</comment>